<name>A0A420V6H5_9ACTN</name>
<dbReference type="Proteomes" id="UP000028058">
    <property type="component" value="Unassembled WGS sequence"/>
</dbReference>
<reference evidence="3 4" key="1">
    <citation type="journal article" date="2014" name="Genome Announc.">
        <title>Draft Genome Sequence of Streptomyces fradiae ATCC 19609, a Strain Highly Sensitive to Antibiotics.</title>
        <authorList>
            <person name="Bekker O.B."/>
            <person name="Klimina K.M."/>
            <person name="Vatlin A.A."/>
            <person name="Zakharevich N.V."/>
            <person name="Kasianov A.S."/>
            <person name="Danilenko V.N."/>
        </authorList>
    </citation>
    <scope>NUCLEOTIDE SEQUENCE [LARGE SCALE GENOMIC DNA]</scope>
    <source>
        <strain evidence="3 4">ATCC 19609</strain>
    </source>
</reference>
<evidence type="ECO:0000256" key="1">
    <source>
        <dbReference type="SAM" id="MobiDB-lite"/>
    </source>
</evidence>
<dbReference type="InterPro" id="IPR027417">
    <property type="entry name" value="P-loop_NTPase"/>
</dbReference>
<dbReference type="RefSeq" id="WP_050363516.1">
    <property type="nucleotide sequence ID" value="NZ_CP134822.1"/>
</dbReference>
<comment type="caution">
    <text evidence="3">The sequence shown here is derived from an EMBL/GenBank/DDBJ whole genome shotgun (WGS) entry which is preliminary data.</text>
</comment>
<dbReference type="SUPFAM" id="SSF52540">
    <property type="entry name" value="P-loop containing nucleoside triphosphate hydrolases"/>
    <property type="match status" value="1"/>
</dbReference>
<organism evidence="3 4">
    <name type="scientific">Streptomyces xinghaiensis</name>
    <dbReference type="NCBI Taxonomy" id="1038928"/>
    <lineage>
        <taxon>Bacteria</taxon>
        <taxon>Bacillati</taxon>
        <taxon>Actinomycetota</taxon>
        <taxon>Actinomycetes</taxon>
        <taxon>Kitasatosporales</taxon>
        <taxon>Streptomycetaceae</taxon>
        <taxon>Streptomyces</taxon>
    </lineage>
</organism>
<feature type="domain" description="ATPase AAA-type core" evidence="2">
    <location>
        <begin position="41"/>
        <end position="355"/>
    </location>
</feature>
<gene>
    <name evidence="3" type="ORF">SFRA_008505</name>
</gene>
<evidence type="ECO:0000313" key="3">
    <source>
        <dbReference type="EMBL" id="RKM97265.1"/>
    </source>
</evidence>
<keyword evidence="4" id="KW-1185">Reference proteome</keyword>
<dbReference type="GO" id="GO:0016887">
    <property type="term" value="F:ATP hydrolysis activity"/>
    <property type="evidence" value="ECO:0007669"/>
    <property type="project" value="InterPro"/>
</dbReference>
<dbReference type="Gene3D" id="3.40.50.300">
    <property type="entry name" value="P-loop containing nucleotide triphosphate hydrolases"/>
    <property type="match status" value="1"/>
</dbReference>
<keyword evidence="3" id="KW-0547">Nucleotide-binding</keyword>
<proteinExistence type="predicted"/>
<dbReference type="Pfam" id="PF13304">
    <property type="entry name" value="AAA_21"/>
    <property type="match status" value="1"/>
</dbReference>
<accession>A0A420V6H5</accession>
<dbReference type="PANTHER" id="PTHR40396">
    <property type="entry name" value="ATPASE-LIKE PROTEIN"/>
    <property type="match status" value="1"/>
</dbReference>
<evidence type="ECO:0000313" key="4">
    <source>
        <dbReference type="Proteomes" id="UP000028058"/>
    </source>
</evidence>
<dbReference type="AlphaFoldDB" id="A0A420V6H5"/>
<sequence>MLLSFRVVNHRSFRDEQQLNLHPVYEDDRPPGTHWEAVPVAGIFGANASGKSNLVSALRYTADMVVNSHREAEPDGGVVRQPFLLDEEASEEPSWYITDLLLDGIRYTYGFAVDDERVVEEWLDSYPHGRKRSLFERKGEHVSPGDSQSSNQLALVESITEPNVLFLSLAARSKQKDFRPVYDWFYRSLVFRTPPGPGWSSYSAVRALETADRNPELMELLRAADLGIESCGTERIVMDEAALRRQFRGRIPPHVLRRLEDEGPREALRPWVAHRGRNGPVQMELHDESAGTRALLEQAPQFLRVLRRGGTFVVDEIDASLHSLLTTSLIGLFQHPETNRRGAQLIFTTHDPSLLGRREGEDILKRDQVWFVEKDRYGESKLYALAEFKPRKDENRERRYLGGSYGGVPYIDECFSRALRERGAGGVGEDAEAERQADAGASGQGDRPAAQAGAPGSR</sequence>
<dbReference type="PANTHER" id="PTHR40396:SF1">
    <property type="entry name" value="ATPASE AAA-TYPE CORE DOMAIN-CONTAINING PROTEIN"/>
    <property type="match status" value="1"/>
</dbReference>
<evidence type="ECO:0000259" key="2">
    <source>
        <dbReference type="Pfam" id="PF13304"/>
    </source>
</evidence>
<dbReference type="InterPro" id="IPR003959">
    <property type="entry name" value="ATPase_AAA_core"/>
</dbReference>
<feature type="region of interest" description="Disordered" evidence="1">
    <location>
        <begin position="422"/>
        <end position="458"/>
    </location>
</feature>
<dbReference type="GO" id="GO:0005524">
    <property type="term" value="F:ATP binding"/>
    <property type="evidence" value="ECO:0007669"/>
    <property type="project" value="UniProtKB-KW"/>
</dbReference>
<dbReference type="OrthoDB" id="9809324at2"/>
<keyword evidence="3" id="KW-0067">ATP-binding</keyword>
<dbReference type="EMBL" id="JNAD02000003">
    <property type="protein sequence ID" value="RKM97265.1"/>
    <property type="molecule type" value="Genomic_DNA"/>
</dbReference>
<protein>
    <submittedName>
        <fullName evidence="3">ATP-binding protein</fullName>
    </submittedName>
</protein>